<dbReference type="SMART" id="SM00382">
    <property type="entry name" value="AAA"/>
    <property type="match status" value="2"/>
</dbReference>
<dbReference type="ExpressionAtlas" id="A0A1D6IDG0">
    <property type="expression patterns" value="baseline and differential"/>
</dbReference>
<dbReference type="AlphaFoldDB" id="A0A1D6IDG0"/>
<dbReference type="STRING" id="4577.A0A1D6IDG0"/>
<reference evidence="14 16" key="1">
    <citation type="submission" date="2015-12" db="EMBL/GenBank/DDBJ databases">
        <title>Update maize B73 reference genome by single molecule sequencing technologies.</title>
        <authorList>
            <consortium name="Maize Genome Sequencing Project"/>
            <person name="Ware D."/>
        </authorList>
    </citation>
    <scope>NUCLEOTIDE SEQUENCE [LARGE SCALE GENOMIC DNA]</scope>
    <source>
        <strain evidence="16">cv. B73</strain>
        <tissue evidence="14">Seedling</tissue>
    </source>
</reference>
<accession>A0A3L6E4M4</accession>
<dbReference type="InterPro" id="IPR029481">
    <property type="entry name" value="ABC_trans_N"/>
</dbReference>
<dbReference type="InterPro" id="IPR034003">
    <property type="entry name" value="ABCG_PDR_2"/>
</dbReference>
<gene>
    <name evidence="15" type="primary">LOC103633239</name>
    <name evidence="14" type="ORF">ZEAMMB73_Zm00001d021647</name>
</gene>
<evidence type="ECO:0000256" key="11">
    <source>
        <dbReference type="SAM" id="MobiDB-lite"/>
    </source>
</evidence>
<dbReference type="OrthoDB" id="66620at2759"/>
<evidence type="ECO:0000256" key="12">
    <source>
        <dbReference type="SAM" id="Phobius"/>
    </source>
</evidence>
<comment type="function">
    <text evidence="10">May be a general defense protein.</text>
</comment>
<dbReference type="InterPro" id="IPR003593">
    <property type="entry name" value="AAA+_ATPase"/>
</dbReference>
<feature type="transmembrane region" description="Helical" evidence="12">
    <location>
        <begin position="1267"/>
        <end position="1291"/>
    </location>
</feature>
<keyword evidence="8 12" id="KW-1133">Transmembrane helix</keyword>
<keyword evidence="9 12" id="KW-0472">Membrane</keyword>
<dbReference type="Pfam" id="PF00005">
    <property type="entry name" value="ABC_tran"/>
    <property type="match status" value="2"/>
</dbReference>
<keyword evidence="7" id="KW-0067">ATP-binding</keyword>
<dbReference type="GO" id="GO:0016887">
    <property type="term" value="F:ATP hydrolysis activity"/>
    <property type="evidence" value="ECO:0007669"/>
    <property type="project" value="InterPro"/>
</dbReference>
<keyword evidence="4 12" id="KW-0812">Transmembrane</keyword>
<feature type="transmembrane region" description="Helical" evidence="12">
    <location>
        <begin position="605"/>
        <end position="624"/>
    </location>
</feature>
<evidence type="ECO:0000313" key="15">
    <source>
        <dbReference type="EnsemblPlants" id="Zm00001eb322880_P001"/>
    </source>
</evidence>
<dbReference type="InterPro" id="IPR003439">
    <property type="entry name" value="ABC_transporter-like_ATP-bd"/>
</dbReference>
<feature type="transmembrane region" description="Helical" evidence="12">
    <location>
        <begin position="1190"/>
        <end position="1211"/>
    </location>
</feature>
<evidence type="ECO:0000259" key="13">
    <source>
        <dbReference type="PROSITE" id="PS50893"/>
    </source>
</evidence>
<feature type="transmembrane region" description="Helical" evidence="12">
    <location>
        <begin position="1223"/>
        <end position="1247"/>
    </location>
</feature>
<dbReference type="FunCoup" id="A0A1D6IDG0">
    <property type="interactions" value="631"/>
</dbReference>
<comment type="similarity">
    <text evidence="2">Belongs to the ABC transporter superfamily. ABCG family. PDR (TC 3.A.1.205) subfamily.</text>
</comment>
<name>A0A1D6IDG0_MAIZE</name>
<accession>A0A1D6IDG0</accession>
<dbReference type="PROSITE" id="PS50893">
    <property type="entry name" value="ABC_TRANSPORTER_2"/>
    <property type="match status" value="2"/>
</dbReference>
<dbReference type="GeneID" id="103633239"/>
<sequence length="1446" mass="162879">MAGEIVAPSGSRRSWLSAASISRSLHAAGDPDDPFRRSQASRDDGDDEENLRWAALEKLPTYDRMRRGIIRRALDEGGAKAGADEVDIANLDPRAGRELMERVFKAVEDDNERLMRRFRDRLDLVGIELPQIEVRYEHLSVEADVYVGARALPTLLNSAINVVEGLVSKFVSSNKRTINILNDVSGIIKPSRMTLLLGPPSSGKTTLMRALTGKPAKNLKVSGKITYCGHEFSEFYPERTSAYVSQYDLHNGEMTVRETMDFSRRCLGIGARYDMLSELARRERNAGIKPDPEIDAFMKATAVEGKETNVITDLILKVLGLDICADIIVGDEMKRGISGGQKKRVTTGEMLTGPAKALFMDEISTGLDSNSTFQIVKYIRQTVHVMNYTVMISLLQPPPETYNLFDDIILLSEGYIVYHGPREDILEFFESVGFRCPERKGVADFLQEVTSRKDQQQYWCHNHEDYHYVSVPEFVQHFKTFHVGQKLQKELQVPYDKSKTHPAALTTQKYGLSSWESLKAVLSREWLLMKRNSFLYIFKFFQLFVLAVLTMTVFFRTKMPSGKFSDNGKFMGALATSLITIMFIGITEMNMTIKKLQVFYKQRDYLFFPGWTFGVATIILKIPFSFLDSFMWTTVTYYVMGFAPAAGRFFSQFLAYFLTHQMAVALFRLLGAILKTMVVANTFGMFAMLLIFLFAGILLPRQDIKHWWIWAYWSSPMTYSNNAISVNEFLATRWAMPNNEANIVAPTIGKAILKYKGYFGGQWGYWLSIGAMIGYTILFNILFLCALTFLSPGGSSNTVVSVSDDGDKEKSTDQEMFDVANGTNEAANRRTQTGMVLPFQPLSLSFNHMNYYVDMPAAMKDQGFTESRLQLLSDISGAFRPGVLTALVGVSGAGKTTLMDVLAGRKTSGTIEGDIKLSGYPKKQETFARVSGYCEQTDIHSPNVTVYESLVYSAWLRLSSEVDDNTRKMFVEEVMSLVELDVLRDALVGLPGVSGLSTEQRKRLTIAVELVANPSIIFMDEPTSGLDARAAAIVMRTVRNTVNTGRTVVCTIHQPSIDIFEAFDELLLLKRGGRVIYAGQLGVQSRVLVEYFEAIPGVPKITEGYNPATWMLEVSSPLAEARLDVDFAEIYANSALYRHNQELIKELSIPPPGYQDLSFPTKYAQNFLNQCMANTWKQFRSYWKNPPYNAMRYLMTILYGLVFGSVFWRMGKNVKSEQELQNLLGATYAAVFFLGSANLLSSVPVFSIERTVFYREKAAGMFSPLSYSFAVTVVELVYSIAQGILYTIPLYSMIGYEWKADKFFYFMFFLTCSFLYFSLFGAMLVTCTPSAMLASIVVSFSLTGWNIFAGFLVPRPALPIWWRWFYWCNPVSWTIYGVTASQFGDVGRNVTATGNAGTVVVKEFLEQNLGMKHDFLGYVVLAHFGYILLFVFLFAYGTKALNFQKR</sequence>
<keyword evidence="5" id="KW-0677">Repeat</keyword>
<dbReference type="SMR" id="A0A1D6IDG0"/>
<dbReference type="CDD" id="cd03233">
    <property type="entry name" value="ABCG_PDR_domain1"/>
    <property type="match status" value="1"/>
</dbReference>
<dbReference type="RefSeq" id="XP_008653157.1">
    <property type="nucleotide sequence ID" value="XM_008654935.2"/>
</dbReference>
<dbReference type="Pfam" id="PF14510">
    <property type="entry name" value="ABC_trans_N"/>
    <property type="match status" value="1"/>
</dbReference>
<evidence type="ECO:0000313" key="14">
    <source>
        <dbReference type="EMBL" id="ONM57828.1"/>
    </source>
</evidence>
<dbReference type="PANTHER" id="PTHR48040">
    <property type="entry name" value="PLEIOTROPIC DRUG RESISTANCE PROTEIN 1-LIKE ISOFORM X1"/>
    <property type="match status" value="1"/>
</dbReference>
<keyword evidence="17" id="KW-1267">Proteomics identification</keyword>
<feature type="transmembrane region" description="Helical" evidence="12">
    <location>
        <begin position="534"/>
        <end position="555"/>
    </location>
</feature>
<feature type="domain" description="ABC transporter" evidence="13">
    <location>
        <begin position="166"/>
        <end position="438"/>
    </location>
</feature>
<protein>
    <submittedName>
        <fullName evidence="14">ABC transporter G family member 34</fullName>
    </submittedName>
</protein>
<feature type="compositionally biased region" description="Basic and acidic residues" evidence="11">
    <location>
        <begin position="33"/>
        <end position="43"/>
    </location>
</feature>
<keyword evidence="6" id="KW-0547">Nucleotide-binding</keyword>
<evidence type="ECO:0000256" key="10">
    <source>
        <dbReference type="ARBA" id="ARBA00037747"/>
    </source>
</evidence>
<dbReference type="GO" id="GO:0140359">
    <property type="term" value="F:ABC-type transporter activity"/>
    <property type="evidence" value="ECO:0007669"/>
    <property type="project" value="InterPro"/>
</dbReference>
<proteinExistence type="evidence at protein level"/>
<dbReference type="InterPro" id="IPR013581">
    <property type="entry name" value="PDR_assoc"/>
</dbReference>
<dbReference type="GO" id="GO:0005524">
    <property type="term" value="F:ATP binding"/>
    <property type="evidence" value="ECO:0007669"/>
    <property type="project" value="UniProtKB-KW"/>
</dbReference>
<keyword evidence="16" id="KW-1185">Reference proteome</keyword>
<evidence type="ECO:0000313" key="16">
    <source>
        <dbReference type="Proteomes" id="UP000007305"/>
    </source>
</evidence>
<feature type="transmembrane region" description="Helical" evidence="12">
    <location>
        <begin position="1303"/>
        <end position="1325"/>
    </location>
</feature>
<feature type="transmembrane region" description="Helical" evidence="12">
    <location>
        <begin position="1415"/>
        <end position="1436"/>
    </location>
</feature>
<dbReference type="FunFam" id="3.40.50.300:FF:000179">
    <property type="entry name" value="ABC transporter G family member 34"/>
    <property type="match status" value="1"/>
</dbReference>
<comment type="subcellular location">
    <subcellularLocation>
        <location evidence="1">Membrane</location>
        <topology evidence="1">Multi-pass membrane protein</topology>
    </subcellularLocation>
</comment>
<feature type="transmembrane region" description="Helical" evidence="12">
    <location>
        <begin position="653"/>
        <end position="674"/>
    </location>
</feature>
<evidence type="ECO:0000256" key="3">
    <source>
        <dbReference type="ARBA" id="ARBA00022448"/>
    </source>
</evidence>
<dbReference type="Pfam" id="PF19055">
    <property type="entry name" value="ABC2_membrane_7"/>
    <property type="match status" value="1"/>
</dbReference>
<dbReference type="InterPro" id="IPR013525">
    <property type="entry name" value="ABC2_TM"/>
</dbReference>
<evidence type="ECO:0000256" key="7">
    <source>
        <dbReference type="ARBA" id="ARBA00022840"/>
    </source>
</evidence>
<evidence type="ECO:0000256" key="5">
    <source>
        <dbReference type="ARBA" id="ARBA00022737"/>
    </source>
</evidence>
<feature type="region of interest" description="Disordered" evidence="11">
    <location>
        <begin position="25"/>
        <end position="49"/>
    </location>
</feature>
<evidence type="ECO:0000256" key="9">
    <source>
        <dbReference type="ARBA" id="ARBA00023136"/>
    </source>
</evidence>
<evidence type="ECO:0000256" key="4">
    <source>
        <dbReference type="ARBA" id="ARBA00022692"/>
    </source>
</evidence>
<feature type="transmembrane region" description="Helical" evidence="12">
    <location>
        <begin position="570"/>
        <end position="593"/>
    </location>
</feature>
<feature type="transmembrane region" description="Helical" evidence="12">
    <location>
        <begin position="763"/>
        <end position="790"/>
    </location>
</feature>
<dbReference type="SUPFAM" id="SSF52540">
    <property type="entry name" value="P-loop containing nucleoside triphosphate hydrolases"/>
    <property type="match status" value="2"/>
</dbReference>
<dbReference type="FunFam" id="3.40.50.300:FF:000059">
    <property type="entry name" value="ABC transporter G family member 40"/>
    <property type="match status" value="1"/>
</dbReference>
<evidence type="ECO:0000256" key="2">
    <source>
        <dbReference type="ARBA" id="ARBA00006012"/>
    </source>
</evidence>
<feature type="transmembrane region" description="Helical" evidence="12">
    <location>
        <begin position="680"/>
        <end position="699"/>
    </location>
</feature>
<reference evidence="15" key="3">
    <citation type="submission" date="2021-05" db="UniProtKB">
        <authorList>
            <consortium name="EnsemblPlants"/>
        </authorList>
    </citation>
    <scope>IDENTIFICATION</scope>
    <source>
        <strain evidence="15">cv. B73</strain>
    </source>
</reference>
<evidence type="ECO:0000256" key="8">
    <source>
        <dbReference type="ARBA" id="ARBA00022989"/>
    </source>
</evidence>
<dbReference type="InterPro" id="IPR027417">
    <property type="entry name" value="P-loop_NTPase"/>
</dbReference>
<evidence type="ECO:0000256" key="6">
    <source>
        <dbReference type="ARBA" id="ARBA00022741"/>
    </source>
</evidence>
<dbReference type="KEGG" id="zma:103633239"/>
<dbReference type="EnsemblPlants" id="Zm00001eb322880_T001">
    <property type="protein sequence ID" value="Zm00001eb322880_P001"/>
    <property type="gene ID" value="Zm00001eb322880"/>
</dbReference>
<dbReference type="Gene3D" id="3.40.50.300">
    <property type="entry name" value="P-loop containing nucleotide triphosphate hydrolases"/>
    <property type="match status" value="2"/>
</dbReference>
<dbReference type="InterPro" id="IPR034001">
    <property type="entry name" value="ABCG_PDR_1"/>
</dbReference>
<dbReference type="CDD" id="cd03232">
    <property type="entry name" value="ABCG_PDR_domain2"/>
    <property type="match status" value="1"/>
</dbReference>
<evidence type="ECO:0000256" key="1">
    <source>
        <dbReference type="ARBA" id="ARBA00004141"/>
    </source>
</evidence>
<organism evidence="14">
    <name type="scientific">Zea mays</name>
    <name type="common">Maize</name>
    <dbReference type="NCBI Taxonomy" id="4577"/>
    <lineage>
        <taxon>Eukaryota</taxon>
        <taxon>Viridiplantae</taxon>
        <taxon>Streptophyta</taxon>
        <taxon>Embryophyta</taxon>
        <taxon>Tracheophyta</taxon>
        <taxon>Spermatophyta</taxon>
        <taxon>Magnoliopsida</taxon>
        <taxon>Liliopsida</taxon>
        <taxon>Poales</taxon>
        <taxon>Poaceae</taxon>
        <taxon>PACMAD clade</taxon>
        <taxon>Panicoideae</taxon>
        <taxon>Andropogonodae</taxon>
        <taxon>Andropogoneae</taxon>
        <taxon>Tripsacinae</taxon>
        <taxon>Zea</taxon>
    </lineage>
</organism>
<reference evidence="15" key="2">
    <citation type="submission" date="2019-07" db="EMBL/GenBank/DDBJ databases">
        <authorList>
            <person name="Seetharam A."/>
            <person name="Woodhouse M."/>
            <person name="Cannon E."/>
        </authorList>
    </citation>
    <scope>NUCLEOTIDE SEQUENCE [LARGE SCALE GENOMIC DNA]</scope>
    <source>
        <strain evidence="15">cv. B73</strain>
    </source>
</reference>
<feature type="transmembrane region" description="Helical" evidence="12">
    <location>
        <begin position="1331"/>
        <end position="1352"/>
    </location>
</feature>
<dbReference type="GO" id="GO:0016020">
    <property type="term" value="C:membrane"/>
    <property type="evidence" value="ECO:0007669"/>
    <property type="project" value="UniProtKB-SubCell"/>
</dbReference>
<dbReference type="InterPro" id="IPR043926">
    <property type="entry name" value="ABCG_dom"/>
</dbReference>
<dbReference type="Pfam" id="PF01061">
    <property type="entry name" value="ABC2_membrane"/>
    <property type="match status" value="2"/>
</dbReference>
<dbReference type="EMBL" id="CM007650">
    <property type="protein sequence ID" value="ONM57828.1"/>
    <property type="molecule type" value="Genomic_DNA"/>
</dbReference>
<evidence type="ECO:0007829" key="17">
    <source>
        <dbReference type="PeptideAtlas" id="A0A1D6IDG0"/>
    </source>
</evidence>
<dbReference type="Pfam" id="PF08370">
    <property type="entry name" value="PDR_assoc"/>
    <property type="match status" value="1"/>
</dbReference>
<dbReference type="PANTHER" id="PTHR48040:SF55">
    <property type="entry name" value="OS02G0318500 PROTEIN"/>
    <property type="match status" value="1"/>
</dbReference>
<keyword evidence="3" id="KW-0813">Transport</keyword>
<dbReference type="Proteomes" id="UP000007305">
    <property type="component" value="Chromosome 7"/>
</dbReference>
<dbReference type="Gramene" id="Zm00001eb322880_T001">
    <property type="protein sequence ID" value="Zm00001eb322880_P001"/>
    <property type="gene ID" value="Zm00001eb322880"/>
</dbReference>
<feature type="domain" description="ABC transporter" evidence="13">
    <location>
        <begin position="857"/>
        <end position="1096"/>
    </location>
</feature>